<accession>A0ABW3YJB5</accession>
<name>A0ABW3YJB5_9ACTN</name>
<keyword evidence="1" id="KW-0597">Phosphoprotein</keyword>
<dbReference type="SMART" id="SM00240">
    <property type="entry name" value="FHA"/>
    <property type="match status" value="1"/>
</dbReference>
<feature type="domain" description="FHA" evidence="3">
    <location>
        <begin position="32"/>
        <end position="81"/>
    </location>
</feature>
<dbReference type="RefSeq" id="WP_377572540.1">
    <property type="nucleotide sequence ID" value="NZ_JBHTMP010000031.1"/>
</dbReference>
<evidence type="ECO:0000313" key="4">
    <source>
        <dbReference type="EMBL" id="MFD1323384.1"/>
    </source>
</evidence>
<keyword evidence="2" id="KW-0472">Membrane</keyword>
<gene>
    <name evidence="4" type="ORF">ACFQ4H_20045</name>
</gene>
<reference evidence="5" key="1">
    <citation type="journal article" date="2019" name="Int. J. Syst. Evol. Microbiol.">
        <title>The Global Catalogue of Microorganisms (GCM) 10K type strain sequencing project: providing services to taxonomists for standard genome sequencing and annotation.</title>
        <authorList>
            <consortium name="The Broad Institute Genomics Platform"/>
            <consortium name="The Broad Institute Genome Sequencing Center for Infectious Disease"/>
            <person name="Wu L."/>
            <person name="Ma J."/>
        </authorList>
    </citation>
    <scope>NUCLEOTIDE SEQUENCE [LARGE SCALE GENOMIC DNA]</scope>
    <source>
        <strain evidence="5">JCM 31037</strain>
    </source>
</reference>
<dbReference type="InterPro" id="IPR008984">
    <property type="entry name" value="SMAD_FHA_dom_sf"/>
</dbReference>
<comment type="caution">
    <text evidence="4">The sequence shown here is derived from an EMBL/GenBank/DDBJ whole genome shotgun (WGS) entry which is preliminary data.</text>
</comment>
<evidence type="ECO:0000313" key="5">
    <source>
        <dbReference type="Proteomes" id="UP001597260"/>
    </source>
</evidence>
<keyword evidence="5" id="KW-1185">Reference proteome</keyword>
<dbReference type="PROSITE" id="PS50006">
    <property type="entry name" value="FHA_DOMAIN"/>
    <property type="match status" value="1"/>
</dbReference>
<proteinExistence type="predicted"/>
<evidence type="ECO:0000256" key="2">
    <source>
        <dbReference type="SAM" id="Phobius"/>
    </source>
</evidence>
<dbReference type="Gene3D" id="2.60.200.20">
    <property type="match status" value="1"/>
</dbReference>
<evidence type="ECO:0000259" key="3">
    <source>
        <dbReference type="PROSITE" id="PS50006"/>
    </source>
</evidence>
<dbReference type="InterPro" id="IPR050923">
    <property type="entry name" value="Cell_Proc_Reg/RNA_Proc"/>
</dbReference>
<dbReference type="EMBL" id="JBHTMP010000031">
    <property type="protein sequence ID" value="MFD1323384.1"/>
    <property type="molecule type" value="Genomic_DNA"/>
</dbReference>
<protein>
    <submittedName>
        <fullName evidence="4">FHA domain-containing protein</fullName>
    </submittedName>
</protein>
<dbReference type="PANTHER" id="PTHR23308">
    <property type="entry name" value="NUCLEAR INHIBITOR OF PROTEIN PHOSPHATASE-1"/>
    <property type="match status" value="1"/>
</dbReference>
<feature type="transmembrane region" description="Helical" evidence="2">
    <location>
        <begin position="154"/>
        <end position="174"/>
    </location>
</feature>
<evidence type="ECO:0000256" key="1">
    <source>
        <dbReference type="ARBA" id="ARBA00022553"/>
    </source>
</evidence>
<keyword evidence="2" id="KW-0812">Transmembrane</keyword>
<dbReference type="CDD" id="cd00060">
    <property type="entry name" value="FHA"/>
    <property type="match status" value="1"/>
</dbReference>
<dbReference type="Proteomes" id="UP001597260">
    <property type="component" value="Unassembled WGS sequence"/>
</dbReference>
<dbReference type="SUPFAM" id="SSF49879">
    <property type="entry name" value="SMAD/FHA domain"/>
    <property type="match status" value="1"/>
</dbReference>
<dbReference type="InterPro" id="IPR000253">
    <property type="entry name" value="FHA_dom"/>
</dbReference>
<sequence>MPTTDEIGLSPLLMVVNGSLRGASFRLTSGSTVIGRGEGADILVEDHRVSRRHATVQVVDGRVLLSDAGSTNGTWLNDQRVSDPREVRDGDRIRLGGVELRFFDPGSAQTDPVGTLRYQSAARTMLPGPPGAGAVSAALRAPTQALPSRRPRRLLLTIGCCVVLAGWLAWAYLIF</sequence>
<organism evidence="4 5">
    <name type="scientific">Micromonospora sonneratiae</name>
    <dbReference type="NCBI Taxonomy" id="1184706"/>
    <lineage>
        <taxon>Bacteria</taxon>
        <taxon>Bacillati</taxon>
        <taxon>Actinomycetota</taxon>
        <taxon>Actinomycetes</taxon>
        <taxon>Micromonosporales</taxon>
        <taxon>Micromonosporaceae</taxon>
        <taxon>Micromonospora</taxon>
    </lineage>
</organism>
<keyword evidence="2" id="KW-1133">Transmembrane helix</keyword>
<dbReference type="Pfam" id="PF00498">
    <property type="entry name" value="FHA"/>
    <property type="match status" value="1"/>
</dbReference>